<reference evidence="4 5" key="1">
    <citation type="submission" date="2021-07" db="EMBL/GenBank/DDBJ databases">
        <title>Actinomadura sp. PM05-2 isolated from lichen.</title>
        <authorList>
            <person name="Somphong A."/>
            <person name="Phongsopitanun W."/>
            <person name="Tanasupawat S."/>
            <person name="Peongsungnone V."/>
        </authorList>
    </citation>
    <scope>NUCLEOTIDE SEQUENCE [LARGE SCALE GENOMIC DNA]</scope>
    <source>
        <strain evidence="4 5">PM05-2</strain>
    </source>
</reference>
<dbReference type="PROSITE" id="PS50801">
    <property type="entry name" value="STAS"/>
    <property type="match status" value="1"/>
</dbReference>
<proteinExistence type="inferred from homology"/>
<dbReference type="Proteomes" id="UP000774570">
    <property type="component" value="Unassembled WGS sequence"/>
</dbReference>
<dbReference type="InterPro" id="IPR002645">
    <property type="entry name" value="STAS_dom"/>
</dbReference>
<accession>A0ABS7FZQ2</accession>
<gene>
    <name evidence="4" type="ORF">K1Y72_26365</name>
</gene>
<dbReference type="Gene3D" id="3.30.750.24">
    <property type="entry name" value="STAS domain"/>
    <property type="match status" value="1"/>
</dbReference>
<evidence type="ECO:0000256" key="2">
    <source>
        <dbReference type="RuleBase" id="RU003749"/>
    </source>
</evidence>
<dbReference type="InterPro" id="IPR036513">
    <property type="entry name" value="STAS_dom_sf"/>
</dbReference>
<comment type="similarity">
    <text evidence="1 2">Belongs to the anti-sigma-factor antagonist family.</text>
</comment>
<sequence length="134" mass="14568">MRTPALQVHHRRLRHCHLVSVCGEIDISTARALRERLLAAVADASAPLVLDLHRVPFMDSSGLGVLASLAEGAARRGLPVRLTELRPQVATVLAVTGLDQLVPIVPTLDRALRFPLPDDDGADRSPAPRWRCAH</sequence>
<feature type="domain" description="STAS" evidence="3">
    <location>
        <begin position="18"/>
        <end position="115"/>
    </location>
</feature>
<dbReference type="InterPro" id="IPR003658">
    <property type="entry name" value="Anti-sigma_ant"/>
</dbReference>
<evidence type="ECO:0000313" key="4">
    <source>
        <dbReference type="EMBL" id="MBW8485927.1"/>
    </source>
</evidence>
<comment type="caution">
    <text evidence="4">The sequence shown here is derived from an EMBL/GenBank/DDBJ whole genome shotgun (WGS) entry which is preliminary data.</text>
</comment>
<dbReference type="NCBIfam" id="TIGR00377">
    <property type="entry name" value="ant_ant_sig"/>
    <property type="match status" value="1"/>
</dbReference>
<dbReference type="EMBL" id="JAIBOA010000019">
    <property type="protein sequence ID" value="MBW8485927.1"/>
    <property type="molecule type" value="Genomic_DNA"/>
</dbReference>
<evidence type="ECO:0000313" key="5">
    <source>
        <dbReference type="Proteomes" id="UP000774570"/>
    </source>
</evidence>
<protein>
    <recommendedName>
        <fullName evidence="2">Anti-sigma factor antagonist</fullName>
    </recommendedName>
</protein>
<evidence type="ECO:0000259" key="3">
    <source>
        <dbReference type="PROSITE" id="PS50801"/>
    </source>
</evidence>
<dbReference type="SUPFAM" id="SSF52091">
    <property type="entry name" value="SpoIIaa-like"/>
    <property type="match status" value="1"/>
</dbReference>
<dbReference type="CDD" id="cd07043">
    <property type="entry name" value="STAS_anti-anti-sigma_factors"/>
    <property type="match status" value="1"/>
</dbReference>
<organism evidence="4 5">
    <name type="scientific">Actinomadura parmotrematis</name>
    <dbReference type="NCBI Taxonomy" id="2864039"/>
    <lineage>
        <taxon>Bacteria</taxon>
        <taxon>Bacillati</taxon>
        <taxon>Actinomycetota</taxon>
        <taxon>Actinomycetes</taxon>
        <taxon>Streptosporangiales</taxon>
        <taxon>Thermomonosporaceae</taxon>
        <taxon>Actinomadura</taxon>
    </lineage>
</organism>
<dbReference type="PANTHER" id="PTHR33495">
    <property type="entry name" value="ANTI-SIGMA FACTOR ANTAGONIST TM_1081-RELATED-RELATED"/>
    <property type="match status" value="1"/>
</dbReference>
<dbReference type="PANTHER" id="PTHR33495:SF2">
    <property type="entry name" value="ANTI-SIGMA FACTOR ANTAGONIST TM_1081-RELATED"/>
    <property type="match status" value="1"/>
</dbReference>
<evidence type="ECO:0000256" key="1">
    <source>
        <dbReference type="ARBA" id="ARBA00009013"/>
    </source>
</evidence>
<dbReference type="Pfam" id="PF01740">
    <property type="entry name" value="STAS"/>
    <property type="match status" value="1"/>
</dbReference>
<dbReference type="RefSeq" id="WP_220169164.1">
    <property type="nucleotide sequence ID" value="NZ_JAIBOA010000019.1"/>
</dbReference>
<name>A0ABS7FZQ2_9ACTN</name>
<keyword evidence="5" id="KW-1185">Reference proteome</keyword>